<sequence>MSSPPTVSFMPLSTTAIITVYNETQWIRAAVDSLLNQSDRDLEILIIDDGSDDGTGEILDSYTDPRVRVIHADRMGRAAALGMAVREARGDFVANLDADDVAYPDRIADQVAFLQSHPDHAWVGGGEDRQDSQRDEHYVRLYPETDADIRRMSAKCIPYCHSAIMFRRSLLDEGINYDPKQPYLIDFEFFLRVAAKHKVANLPHAVVMRRAHGKSFFQRSFKVSDQNRELSRLCRIARRQFGLPLWMEAYPAVRTIYPMIPNVVKAPIRRLMGLRETAGG</sequence>
<keyword evidence="2" id="KW-0328">Glycosyltransferase</keyword>
<dbReference type="Proteomes" id="UP000318538">
    <property type="component" value="Chromosome"/>
</dbReference>
<accession>A0A517N8S7</accession>
<dbReference type="PANTHER" id="PTHR43685:SF11">
    <property type="entry name" value="GLYCOSYLTRANSFERASE TAGX-RELATED"/>
    <property type="match status" value="1"/>
</dbReference>
<dbReference type="SUPFAM" id="SSF53448">
    <property type="entry name" value="Nucleotide-diphospho-sugar transferases"/>
    <property type="match status" value="1"/>
</dbReference>
<dbReference type="PANTHER" id="PTHR43685">
    <property type="entry name" value="GLYCOSYLTRANSFERASE"/>
    <property type="match status" value="1"/>
</dbReference>
<reference evidence="2 3" key="1">
    <citation type="submission" date="2019-02" db="EMBL/GenBank/DDBJ databases">
        <title>Deep-cultivation of Planctomycetes and their phenomic and genomic characterization uncovers novel biology.</title>
        <authorList>
            <person name="Wiegand S."/>
            <person name="Jogler M."/>
            <person name="Boedeker C."/>
            <person name="Pinto D."/>
            <person name="Vollmers J."/>
            <person name="Rivas-Marin E."/>
            <person name="Kohn T."/>
            <person name="Peeters S.H."/>
            <person name="Heuer A."/>
            <person name="Rast P."/>
            <person name="Oberbeckmann S."/>
            <person name="Bunk B."/>
            <person name="Jeske O."/>
            <person name="Meyerdierks A."/>
            <person name="Storesund J.E."/>
            <person name="Kallscheuer N."/>
            <person name="Luecker S."/>
            <person name="Lage O.M."/>
            <person name="Pohl T."/>
            <person name="Merkel B.J."/>
            <person name="Hornburger P."/>
            <person name="Mueller R.-W."/>
            <person name="Bruemmer F."/>
            <person name="Labrenz M."/>
            <person name="Spormann A.M."/>
            <person name="Op den Camp H."/>
            <person name="Overmann J."/>
            <person name="Amann R."/>
            <person name="Jetten M.S.M."/>
            <person name="Mascher T."/>
            <person name="Medema M.H."/>
            <person name="Devos D.P."/>
            <person name="Kaster A.-K."/>
            <person name="Ovreas L."/>
            <person name="Rohde M."/>
            <person name="Galperin M.Y."/>
            <person name="Jogler C."/>
        </authorList>
    </citation>
    <scope>NUCLEOTIDE SEQUENCE [LARGE SCALE GENOMIC DNA]</scope>
    <source>
        <strain evidence="2 3">K22_7</strain>
    </source>
</reference>
<gene>
    <name evidence="2" type="primary">epsE_1</name>
    <name evidence="2" type="ORF">K227x_19060</name>
</gene>
<dbReference type="EMBL" id="CP036525">
    <property type="protein sequence ID" value="QDT03522.1"/>
    <property type="molecule type" value="Genomic_DNA"/>
</dbReference>
<keyword evidence="3" id="KW-1185">Reference proteome</keyword>
<dbReference type="GO" id="GO:0016757">
    <property type="term" value="F:glycosyltransferase activity"/>
    <property type="evidence" value="ECO:0007669"/>
    <property type="project" value="UniProtKB-KW"/>
</dbReference>
<evidence type="ECO:0000313" key="2">
    <source>
        <dbReference type="EMBL" id="QDT03522.1"/>
    </source>
</evidence>
<dbReference type="KEGG" id="rlc:K227x_19060"/>
<organism evidence="2 3">
    <name type="scientific">Rubripirellula lacrimiformis</name>
    <dbReference type="NCBI Taxonomy" id="1930273"/>
    <lineage>
        <taxon>Bacteria</taxon>
        <taxon>Pseudomonadati</taxon>
        <taxon>Planctomycetota</taxon>
        <taxon>Planctomycetia</taxon>
        <taxon>Pirellulales</taxon>
        <taxon>Pirellulaceae</taxon>
        <taxon>Rubripirellula</taxon>
    </lineage>
</organism>
<dbReference type="InterPro" id="IPR029044">
    <property type="entry name" value="Nucleotide-diphossugar_trans"/>
</dbReference>
<dbReference type="InterPro" id="IPR001173">
    <property type="entry name" value="Glyco_trans_2-like"/>
</dbReference>
<proteinExistence type="predicted"/>
<dbReference type="Gene3D" id="3.90.550.10">
    <property type="entry name" value="Spore Coat Polysaccharide Biosynthesis Protein SpsA, Chain A"/>
    <property type="match status" value="1"/>
</dbReference>
<dbReference type="Pfam" id="PF00535">
    <property type="entry name" value="Glycos_transf_2"/>
    <property type="match status" value="1"/>
</dbReference>
<feature type="domain" description="Glycosyltransferase 2-like" evidence="1">
    <location>
        <begin position="16"/>
        <end position="173"/>
    </location>
</feature>
<keyword evidence="2" id="KW-0808">Transferase</keyword>
<dbReference type="OrthoDB" id="9772170at2"/>
<dbReference type="InterPro" id="IPR050834">
    <property type="entry name" value="Glycosyltransf_2"/>
</dbReference>
<protein>
    <submittedName>
        <fullName evidence="2">Glycosyltransferase EpsE</fullName>
        <ecNumber evidence="2">2.4.-.-</ecNumber>
    </submittedName>
</protein>
<dbReference type="EC" id="2.4.-.-" evidence="2"/>
<dbReference type="AlphaFoldDB" id="A0A517N8S7"/>
<evidence type="ECO:0000313" key="3">
    <source>
        <dbReference type="Proteomes" id="UP000318538"/>
    </source>
</evidence>
<evidence type="ECO:0000259" key="1">
    <source>
        <dbReference type="Pfam" id="PF00535"/>
    </source>
</evidence>
<name>A0A517N8S7_9BACT</name>